<organism evidence="2 3">
    <name type="scientific">Haematococcus lacustris</name>
    <name type="common">Green alga</name>
    <name type="synonym">Haematococcus pluvialis</name>
    <dbReference type="NCBI Taxonomy" id="44745"/>
    <lineage>
        <taxon>Eukaryota</taxon>
        <taxon>Viridiplantae</taxon>
        <taxon>Chlorophyta</taxon>
        <taxon>core chlorophytes</taxon>
        <taxon>Chlorophyceae</taxon>
        <taxon>CS clade</taxon>
        <taxon>Chlamydomonadales</taxon>
        <taxon>Haematococcaceae</taxon>
        <taxon>Haematococcus</taxon>
    </lineage>
</organism>
<comment type="caution">
    <text evidence="2">The sequence shown here is derived from an EMBL/GenBank/DDBJ whole genome shotgun (WGS) entry which is preliminary data.</text>
</comment>
<gene>
    <name evidence="2" type="ORF">HaLaN_32427</name>
</gene>
<dbReference type="AlphaFoldDB" id="A0A6A0AKV4"/>
<name>A0A6A0AKV4_HAELA</name>
<dbReference type="Proteomes" id="UP000485058">
    <property type="component" value="Unassembled WGS sequence"/>
</dbReference>
<protein>
    <submittedName>
        <fullName evidence="2">Uncharacterized protein</fullName>
    </submittedName>
</protein>
<keyword evidence="3" id="KW-1185">Reference proteome</keyword>
<feature type="compositionally biased region" description="Basic residues" evidence="1">
    <location>
        <begin position="1"/>
        <end position="10"/>
    </location>
</feature>
<dbReference type="EMBL" id="BLLF01007778">
    <property type="protein sequence ID" value="GFH33105.1"/>
    <property type="molecule type" value="Genomic_DNA"/>
</dbReference>
<accession>A0A6A0AKV4</accession>
<evidence type="ECO:0000256" key="1">
    <source>
        <dbReference type="SAM" id="MobiDB-lite"/>
    </source>
</evidence>
<feature type="region of interest" description="Disordered" evidence="1">
    <location>
        <begin position="1"/>
        <end position="22"/>
    </location>
</feature>
<sequence length="82" mass="8600">MSRNKKRKRPAQSAAGALTPGPQGLIALWSSLPKYMGVLTTHHDGLACCSVALQCSSALCSNSYLCGRPLAWAWVTGHAAAC</sequence>
<proteinExistence type="predicted"/>
<evidence type="ECO:0000313" key="2">
    <source>
        <dbReference type="EMBL" id="GFH33105.1"/>
    </source>
</evidence>
<feature type="non-terminal residue" evidence="2">
    <location>
        <position position="1"/>
    </location>
</feature>
<reference evidence="2 3" key="1">
    <citation type="submission" date="2020-02" db="EMBL/GenBank/DDBJ databases">
        <title>Draft genome sequence of Haematococcus lacustris strain NIES-144.</title>
        <authorList>
            <person name="Morimoto D."/>
            <person name="Nakagawa S."/>
            <person name="Yoshida T."/>
            <person name="Sawayama S."/>
        </authorList>
    </citation>
    <scope>NUCLEOTIDE SEQUENCE [LARGE SCALE GENOMIC DNA]</scope>
    <source>
        <strain evidence="2 3">NIES-144</strain>
    </source>
</reference>
<evidence type="ECO:0000313" key="3">
    <source>
        <dbReference type="Proteomes" id="UP000485058"/>
    </source>
</evidence>